<organism evidence="2 3">
    <name type="scientific">Linum tenue</name>
    <dbReference type="NCBI Taxonomy" id="586396"/>
    <lineage>
        <taxon>Eukaryota</taxon>
        <taxon>Viridiplantae</taxon>
        <taxon>Streptophyta</taxon>
        <taxon>Embryophyta</taxon>
        <taxon>Tracheophyta</taxon>
        <taxon>Spermatophyta</taxon>
        <taxon>Magnoliopsida</taxon>
        <taxon>eudicotyledons</taxon>
        <taxon>Gunneridae</taxon>
        <taxon>Pentapetalae</taxon>
        <taxon>rosids</taxon>
        <taxon>fabids</taxon>
        <taxon>Malpighiales</taxon>
        <taxon>Linaceae</taxon>
        <taxon>Linum</taxon>
    </lineage>
</organism>
<dbReference type="AlphaFoldDB" id="A0AAV0PPG3"/>
<evidence type="ECO:0000313" key="2">
    <source>
        <dbReference type="EMBL" id="CAI0472347.1"/>
    </source>
</evidence>
<keyword evidence="3" id="KW-1185">Reference proteome</keyword>
<protein>
    <submittedName>
        <fullName evidence="2">Uncharacterized protein</fullName>
    </submittedName>
</protein>
<comment type="caution">
    <text evidence="2">The sequence shown here is derived from an EMBL/GenBank/DDBJ whole genome shotgun (WGS) entry which is preliminary data.</text>
</comment>
<dbReference type="Proteomes" id="UP001154282">
    <property type="component" value="Unassembled WGS sequence"/>
</dbReference>
<name>A0AAV0PPG3_9ROSI</name>
<accession>A0AAV0PPG3</accession>
<feature type="region of interest" description="Disordered" evidence="1">
    <location>
        <begin position="21"/>
        <end position="60"/>
    </location>
</feature>
<evidence type="ECO:0000313" key="3">
    <source>
        <dbReference type="Proteomes" id="UP001154282"/>
    </source>
</evidence>
<evidence type="ECO:0000256" key="1">
    <source>
        <dbReference type="SAM" id="MobiDB-lite"/>
    </source>
</evidence>
<reference evidence="2" key="1">
    <citation type="submission" date="2022-08" db="EMBL/GenBank/DDBJ databases">
        <authorList>
            <person name="Gutierrez-Valencia J."/>
        </authorList>
    </citation>
    <scope>NUCLEOTIDE SEQUENCE</scope>
</reference>
<sequence>MDHREKLYADSPNPKVIQKIWKNRRRPTREAAVGRQNGGGNHQLLAPAQPPAQPRCADLV</sequence>
<proteinExistence type="predicted"/>
<gene>
    <name evidence="2" type="ORF">LITE_LOCUS39231</name>
</gene>
<dbReference type="EMBL" id="CAMGYJ010000009">
    <property type="protein sequence ID" value="CAI0472347.1"/>
    <property type="molecule type" value="Genomic_DNA"/>
</dbReference>